<evidence type="ECO:0000256" key="1">
    <source>
        <dbReference type="ARBA" id="ARBA00022801"/>
    </source>
</evidence>
<keyword evidence="3" id="KW-0645">Protease</keyword>
<dbReference type="SUPFAM" id="SSF56601">
    <property type="entry name" value="beta-lactamase/transpeptidase-like"/>
    <property type="match status" value="1"/>
</dbReference>
<keyword evidence="3" id="KW-0121">Carboxypeptidase</keyword>
<dbReference type="GO" id="GO:0009002">
    <property type="term" value="F:serine-type D-Ala-D-Ala carboxypeptidase activity"/>
    <property type="evidence" value="ECO:0007669"/>
    <property type="project" value="UniProtKB-EC"/>
</dbReference>
<protein>
    <submittedName>
        <fullName evidence="3">CubicO group peptidase (Beta-lactamase class C family)</fullName>
        <ecNumber evidence="3">3.4.16.4</ecNumber>
    </submittedName>
</protein>
<name>A0AAW8ERG0_9MICO</name>
<dbReference type="RefSeq" id="WP_307292330.1">
    <property type="nucleotide sequence ID" value="NZ_JAUSXV010000001.1"/>
</dbReference>
<gene>
    <name evidence="3" type="ORF">QFZ53_000058</name>
</gene>
<dbReference type="PANTHER" id="PTHR43283">
    <property type="entry name" value="BETA-LACTAMASE-RELATED"/>
    <property type="match status" value="1"/>
</dbReference>
<dbReference type="InterPro" id="IPR050789">
    <property type="entry name" value="Diverse_Enzym_Activities"/>
</dbReference>
<dbReference type="Proteomes" id="UP001244427">
    <property type="component" value="Unassembled WGS sequence"/>
</dbReference>
<dbReference type="EC" id="3.4.16.4" evidence="3"/>
<keyword evidence="1 3" id="KW-0378">Hydrolase</keyword>
<dbReference type="EMBL" id="JAUSXV010000001">
    <property type="protein sequence ID" value="MDQ0645862.1"/>
    <property type="molecule type" value="Genomic_DNA"/>
</dbReference>
<comment type="caution">
    <text evidence="3">The sequence shown here is derived from an EMBL/GenBank/DDBJ whole genome shotgun (WGS) entry which is preliminary data.</text>
</comment>
<reference evidence="3 4" key="1">
    <citation type="submission" date="2023-07" db="EMBL/GenBank/DDBJ databases">
        <title>Comparative genomics of wheat-associated soil bacteria to identify genetic determinants of phenazine resistance.</title>
        <authorList>
            <person name="Mouncey N."/>
        </authorList>
    </citation>
    <scope>NUCLEOTIDE SEQUENCE [LARGE SCALE GENOMIC DNA]</scope>
    <source>
        <strain evidence="3 4">W4I9-1</strain>
    </source>
</reference>
<accession>A0AAW8ERG0</accession>
<dbReference type="Pfam" id="PF00144">
    <property type="entry name" value="Beta-lactamase"/>
    <property type="match status" value="1"/>
</dbReference>
<feature type="domain" description="Beta-lactamase-related" evidence="2">
    <location>
        <begin position="22"/>
        <end position="331"/>
    </location>
</feature>
<evidence type="ECO:0000313" key="3">
    <source>
        <dbReference type="EMBL" id="MDQ0645862.1"/>
    </source>
</evidence>
<dbReference type="PANTHER" id="PTHR43283:SF11">
    <property type="entry name" value="BETA-LACTAMASE-RELATED DOMAIN-CONTAINING PROTEIN"/>
    <property type="match status" value="1"/>
</dbReference>
<proteinExistence type="predicted"/>
<dbReference type="Gene3D" id="3.40.710.10">
    <property type="entry name" value="DD-peptidase/beta-lactamase superfamily"/>
    <property type="match status" value="1"/>
</dbReference>
<evidence type="ECO:0000313" key="4">
    <source>
        <dbReference type="Proteomes" id="UP001244427"/>
    </source>
</evidence>
<dbReference type="InterPro" id="IPR012338">
    <property type="entry name" value="Beta-lactam/transpept-like"/>
</dbReference>
<dbReference type="AlphaFoldDB" id="A0AAW8ERG0"/>
<dbReference type="InterPro" id="IPR001466">
    <property type="entry name" value="Beta-lactam-related"/>
</dbReference>
<evidence type="ECO:0000259" key="2">
    <source>
        <dbReference type="Pfam" id="PF00144"/>
    </source>
</evidence>
<organism evidence="3 4">
    <name type="scientific">Microbacterium natoriense</name>
    <dbReference type="NCBI Taxonomy" id="284570"/>
    <lineage>
        <taxon>Bacteria</taxon>
        <taxon>Bacillati</taxon>
        <taxon>Actinomycetota</taxon>
        <taxon>Actinomycetes</taxon>
        <taxon>Micrococcales</taxon>
        <taxon>Microbacteriaceae</taxon>
        <taxon>Microbacterium</taxon>
    </lineage>
</organism>
<keyword evidence="4" id="KW-1185">Reference proteome</keyword>
<sequence length="362" mass="38106">MSAADAVEVVLAHPSAPLGAVAGIASAHENSVSAGGSASLDGRTVTTETAFDLASVTKVAATTTMILRLVAQGALALDDTVARVLPGTSCAPETTMRDLLQHRAGLWEWQPLYLFDDAASSTIDALPLRYPPGCERHYSDLGFMLLGRIVARVVGTSLDAAFESLVAKPLGLSRTGFGSAVGPVAASALGDAAERRMVETGKPYPVLTPRRDFPWREHEIVGVVDDGNCAHAFDGVAGHAGLFSTAGDLLVLGSALARPHEHPELWSVESIAEFFRDGPDPGQALGWRSDRVHIDGRPERMLWHPGFTGCAFGVIPGAGASIVLLTNRLFAADPVTTEVLWRAALPEILGPQGRPDEGTRTP</sequence>